<dbReference type="AlphaFoldDB" id="A0A7W8C2W1"/>
<proteinExistence type="predicted"/>
<protein>
    <submittedName>
        <fullName evidence="1">Uncharacterized protein YbaP (TraB family)</fullName>
    </submittedName>
</protein>
<name>A0A7W8C2W1_9BACT</name>
<evidence type="ECO:0000313" key="2">
    <source>
        <dbReference type="Proteomes" id="UP000539075"/>
    </source>
</evidence>
<dbReference type="SUPFAM" id="SSF158682">
    <property type="entry name" value="TerB-like"/>
    <property type="match status" value="1"/>
</dbReference>
<dbReference type="EMBL" id="JACHGO010000007">
    <property type="protein sequence ID" value="MBB5144331.1"/>
    <property type="molecule type" value="Genomic_DNA"/>
</dbReference>
<dbReference type="RefSeq" id="WP_183721074.1">
    <property type="nucleotide sequence ID" value="NZ_JACHGO010000007.1"/>
</dbReference>
<dbReference type="InterPro" id="IPR029024">
    <property type="entry name" value="TerB-like"/>
</dbReference>
<dbReference type="Gene3D" id="1.10.3680.10">
    <property type="entry name" value="TerB-like"/>
    <property type="match status" value="1"/>
</dbReference>
<sequence length="128" mass="14814">MFSASFTEKQQAVFLDVLDQLIMADGVRTSHEMFKFKGFQKQFSGVIAEHVPTEDLKNIFIDRKDRIAVMLELLSIPLAEGFVSEDDRIFLEKINQSLELEPKDMSWMTLWVENMLFLVSQATNFMEG</sequence>
<dbReference type="Proteomes" id="UP000539075">
    <property type="component" value="Unassembled WGS sequence"/>
</dbReference>
<evidence type="ECO:0000313" key="1">
    <source>
        <dbReference type="EMBL" id="MBB5144331.1"/>
    </source>
</evidence>
<keyword evidence="2" id="KW-1185">Reference proteome</keyword>
<accession>A0A7W8C2W1</accession>
<gene>
    <name evidence="1" type="ORF">HNQ38_002442</name>
</gene>
<organism evidence="1 2">
    <name type="scientific">Desulfovibrio intestinalis</name>
    <dbReference type="NCBI Taxonomy" id="58621"/>
    <lineage>
        <taxon>Bacteria</taxon>
        <taxon>Pseudomonadati</taxon>
        <taxon>Thermodesulfobacteriota</taxon>
        <taxon>Desulfovibrionia</taxon>
        <taxon>Desulfovibrionales</taxon>
        <taxon>Desulfovibrionaceae</taxon>
        <taxon>Desulfovibrio</taxon>
    </lineage>
</organism>
<reference evidence="1 2" key="1">
    <citation type="submission" date="2020-08" db="EMBL/GenBank/DDBJ databases">
        <title>Genomic Encyclopedia of Type Strains, Phase IV (KMG-IV): sequencing the most valuable type-strain genomes for metagenomic binning, comparative biology and taxonomic classification.</title>
        <authorList>
            <person name="Goeker M."/>
        </authorList>
    </citation>
    <scope>NUCLEOTIDE SEQUENCE [LARGE SCALE GENOMIC DNA]</scope>
    <source>
        <strain evidence="1 2">DSM 11275</strain>
    </source>
</reference>
<comment type="caution">
    <text evidence="1">The sequence shown here is derived from an EMBL/GenBank/DDBJ whole genome shotgun (WGS) entry which is preliminary data.</text>
</comment>